<comment type="caution">
    <text evidence="2">The sequence shown here is derived from an EMBL/GenBank/DDBJ whole genome shotgun (WGS) entry which is preliminary data.</text>
</comment>
<feature type="chain" id="PRO_5047126535" description="Polymer-forming cytoskeletal protein" evidence="1">
    <location>
        <begin position="19"/>
        <end position="213"/>
    </location>
</feature>
<organism evidence="2 3">
    <name type="scientific">Dyella acidisoli</name>
    <dbReference type="NCBI Taxonomy" id="1867834"/>
    <lineage>
        <taxon>Bacteria</taxon>
        <taxon>Pseudomonadati</taxon>
        <taxon>Pseudomonadota</taxon>
        <taxon>Gammaproteobacteria</taxon>
        <taxon>Lysobacterales</taxon>
        <taxon>Rhodanobacteraceae</taxon>
        <taxon>Dyella</taxon>
    </lineage>
</organism>
<evidence type="ECO:0000256" key="1">
    <source>
        <dbReference type="SAM" id="SignalP"/>
    </source>
</evidence>
<gene>
    <name evidence="2" type="ORF">GCM10007901_22910</name>
</gene>
<evidence type="ECO:0000313" key="2">
    <source>
        <dbReference type="EMBL" id="GLQ93340.1"/>
    </source>
</evidence>
<dbReference type="Proteomes" id="UP001156670">
    <property type="component" value="Unassembled WGS sequence"/>
</dbReference>
<accession>A0ABQ5XNQ2</accession>
<sequence length="213" mass="21796">MRFVTLALALVLPLTAAAQDIDKINGSISVNAGEHAGNVHSVNGAVNINDGAIVQDASTVNGAVRVGAKVQANSLHTVNGAIEIGQSSQVRGDVSNTNGGISLNAGAQVNGSLANVNGSIRLDHAHLSGGIETTSGDITIGEGSQVDGSILVHEQHGWNMSSRPPRVVIGPHAIVHGTLEFQREVVLQVSDSAQIGQVKGATPMRFSGSQPLE</sequence>
<dbReference type="RefSeq" id="WP_284321061.1">
    <property type="nucleotide sequence ID" value="NZ_BSOB01000018.1"/>
</dbReference>
<evidence type="ECO:0000313" key="3">
    <source>
        <dbReference type="Proteomes" id="UP001156670"/>
    </source>
</evidence>
<evidence type="ECO:0008006" key="4">
    <source>
        <dbReference type="Google" id="ProtNLM"/>
    </source>
</evidence>
<feature type="signal peptide" evidence="1">
    <location>
        <begin position="1"/>
        <end position="18"/>
    </location>
</feature>
<reference evidence="3" key="1">
    <citation type="journal article" date="2019" name="Int. J. Syst. Evol. Microbiol.">
        <title>The Global Catalogue of Microorganisms (GCM) 10K type strain sequencing project: providing services to taxonomists for standard genome sequencing and annotation.</title>
        <authorList>
            <consortium name="The Broad Institute Genomics Platform"/>
            <consortium name="The Broad Institute Genome Sequencing Center for Infectious Disease"/>
            <person name="Wu L."/>
            <person name="Ma J."/>
        </authorList>
    </citation>
    <scope>NUCLEOTIDE SEQUENCE [LARGE SCALE GENOMIC DNA]</scope>
    <source>
        <strain evidence="3">NBRC 111980</strain>
    </source>
</reference>
<dbReference type="EMBL" id="BSOB01000018">
    <property type="protein sequence ID" value="GLQ93340.1"/>
    <property type="molecule type" value="Genomic_DNA"/>
</dbReference>
<protein>
    <recommendedName>
        <fullName evidence="4">Polymer-forming cytoskeletal protein</fullName>
    </recommendedName>
</protein>
<keyword evidence="3" id="KW-1185">Reference proteome</keyword>
<dbReference type="InterPro" id="IPR012332">
    <property type="entry name" value="Autotransporter_pectin_lyase_C"/>
</dbReference>
<dbReference type="Gene3D" id="2.160.20.20">
    <property type="match status" value="1"/>
</dbReference>
<name>A0ABQ5XNQ2_9GAMM</name>
<proteinExistence type="predicted"/>
<keyword evidence="1" id="KW-0732">Signal</keyword>